<evidence type="ECO:0000313" key="2">
    <source>
        <dbReference type="Proteomes" id="UP001386437"/>
    </source>
</evidence>
<proteinExistence type="predicted"/>
<sequence>MGSGQAFPIAVYLACMLQRTEKRVGLFTGIGGPHQAKVRSVPREDGLIAASFAPCDEASHDVVKQAADRGAKVIANSESRIDPLARIAPLSLVLRANVSPGLPTIVAPSVARVEGRFVEMTRRFETLHGLLTRRQVLFKFCMLP</sequence>
<reference evidence="1 2" key="1">
    <citation type="journal article" date="2022" name="Arch. Microbiol.">
        <title>Paraburkholderia bengalensis sp. nov. isolated from roots of Oryza sativa, IR64.</title>
        <authorList>
            <person name="Nag P."/>
            <person name="Mondal N."/>
            <person name="Sarkar J."/>
            <person name="Das S."/>
        </authorList>
    </citation>
    <scope>NUCLEOTIDE SEQUENCE [LARGE SCALE GENOMIC DNA]</scope>
    <source>
        <strain evidence="1 2">IR64_4_BI</strain>
    </source>
</reference>
<dbReference type="InterPro" id="IPR046348">
    <property type="entry name" value="SIS_dom_sf"/>
</dbReference>
<protein>
    <submittedName>
        <fullName evidence="1">SIS domain-containing protein</fullName>
    </submittedName>
</protein>
<comment type="caution">
    <text evidence="1">The sequence shown here is derived from an EMBL/GenBank/DDBJ whole genome shotgun (WGS) entry which is preliminary data.</text>
</comment>
<dbReference type="EMBL" id="JACFYJ010000008">
    <property type="protein sequence ID" value="MEI5997034.1"/>
    <property type="molecule type" value="Genomic_DNA"/>
</dbReference>
<dbReference type="Proteomes" id="UP001386437">
    <property type="component" value="Unassembled WGS sequence"/>
</dbReference>
<dbReference type="RefSeq" id="WP_336597412.1">
    <property type="nucleotide sequence ID" value="NZ_JACFYJ010000008.1"/>
</dbReference>
<keyword evidence="2" id="KW-1185">Reference proteome</keyword>
<name>A0ABU8INI2_9BURK</name>
<organism evidence="1 2">
    <name type="scientific">Paraburkholderia bengalensis</name>
    <dbReference type="NCBI Taxonomy" id="2747562"/>
    <lineage>
        <taxon>Bacteria</taxon>
        <taxon>Pseudomonadati</taxon>
        <taxon>Pseudomonadota</taxon>
        <taxon>Betaproteobacteria</taxon>
        <taxon>Burkholderiales</taxon>
        <taxon>Burkholderiaceae</taxon>
        <taxon>Paraburkholderia</taxon>
    </lineage>
</organism>
<dbReference type="Gene3D" id="3.40.50.10490">
    <property type="entry name" value="Glucose-6-phosphate isomerase like protein, domain 1"/>
    <property type="match status" value="1"/>
</dbReference>
<gene>
    <name evidence="1" type="ORF">H3V53_07405</name>
</gene>
<dbReference type="SUPFAM" id="SSF53697">
    <property type="entry name" value="SIS domain"/>
    <property type="match status" value="1"/>
</dbReference>
<evidence type="ECO:0000313" key="1">
    <source>
        <dbReference type="EMBL" id="MEI5997034.1"/>
    </source>
</evidence>
<accession>A0ABU8INI2</accession>